<keyword evidence="3" id="KW-1185">Reference proteome</keyword>
<sequence>MQNPEQEITSVALTLTTAETPDIQKAAFLKYVARDVGFKHPLCYVPPGPNSRDSLLGIYQWYRILSPKVIGRMHNVVYDKENHTLLLDMSQKFHIRLSPFKPAWSRLLVRITLKEINGLHYISFQEDFYHPEARIYTFSDFALLLVPMLAPAILFAQAGISVASNVYAGIAQRLGFWRPSPRREIVTTTNTGLYDAGDKID</sequence>
<dbReference type="InterPro" id="IPR057514">
    <property type="entry name" value="NTF2_SigF"/>
</dbReference>
<accession>A0ABQ8VYJ9</accession>
<evidence type="ECO:0000313" key="2">
    <source>
        <dbReference type="EMBL" id="KAJ4501101.1"/>
    </source>
</evidence>
<evidence type="ECO:0000259" key="1">
    <source>
        <dbReference type="Pfam" id="PF24840"/>
    </source>
</evidence>
<dbReference type="Proteomes" id="UP001150217">
    <property type="component" value="Unassembled WGS sequence"/>
</dbReference>
<feature type="domain" description="SigF-like NTF2-like" evidence="1">
    <location>
        <begin position="1"/>
        <end position="176"/>
    </location>
</feature>
<proteinExistence type="predicted"/>
<dbReference type="PANTHER" id="PTHR35393:SF1">
    <property type="entry name" value="SNOAL-LIKE DOMAIN-CONTAINING PROTEIN"/>
    <property type="match status" value="1"/>
</dbReference>
<dbReference type="Pfam" id="PF24840">
    <property type="entry name" value="NTF2_SigF"/>
    <property type="match status" value="1"/>
</dbReference>
<evidence type="ECO:0000313" key="3">
    <source>
        <dbReference type="Proteomes" id="UP001150217"/>
    </source>
</evidence>
<protein>
    <recommendedName>
        <fullName evidence="1">SigF-like NTF2-like domain-containing protein</fullName>
    </recommendedName>
</protein>
<gene>
    <name evidence="2" type="ORF">C8R41DRAFT_750329</name>
</gene>
<organism evidence="2 3">
    <name type="scientific">Lentinula lateritia</name>
    <dbReference type="NCBI Taxonomy" id="40482"/>
    <lineage>
        <taxon>Eukaryota</taxon>
        <taxon>Fungi</taxon>
        <taxon>Dikarya</taxon>
        <taxon>Basidiomycota</taxon>
        <taxon>Agaricomycotina</taxon>
        <taxon>Agaricomycetes</taxon>
        <taxon>Agaricomycetidae</taxon>
        <taxon>Agaricales</taxon>
        <taxon>Marasmiineae</taxon>
        <taxon>Omphalotaceae</taxon>
        <taxon>Lentinula</taxon>
    </lineage>
</organism>
<dbReference type="PANTHER" id="PTHR35393">
    <property type="entry name" value="CHROMOSOME 1, WHOLE GENOME SHOTGUN SEQUENCE"/>
    <property type="match status" value="1"/>
</dbReference>
<dbReference type="EMBL" id="JANVFT010000003">
    <property type="protein sequence ID" value="KAJ4501101.1"/>
    <property type="molecule type" value="Genomic_DNA"/>
</dbReference>
<comment type="caution">
    <text evidence="2">The sequence shown here is derived from an EMBL/GenBank/DDBJ whole genome shotgun (WGS) entry which is preliminary data.</text>
</comment>
<reference evidence="2" key="1">
    <citation type="submission" date="2022-08" db="EMBL/GenBank/DDBJ databases">
        <title>A Global Phylogenomic Analysis of the Shiitake Genus Lentinula.</title>
        <authorList>
            <consortium name="DOE Joint Genome Institute"/>
            <person name="Sierra-Patev S."/>
            <person name="Min B."/>
            <person name="Naranjo-Ortiz M."/>
            <person name="Looney B."/>
            <person name="Konkel Z."/>
            <person name="Slot J.C."/>
            <person name="Sakamoto Y."/>
            <person name="Steenwyk J.L."/>
            <person name="Rokas A."/>
            <person name="Carro J."/>
            <person name="Camarero S."/>
            <person name="Ferreira P."/>
            <person name="Molpeceres G."/>
            <person name="Ruiz-Duenas F.J."/>
            <person name="Serrano A."/>
            <person name="Henrissat B."/>
            <person name="Drula E."/>
            <person name="Hughes K.W."/>
            <person name="Mata J.L."/>
            <person name="Ishikawa N.K."/>
            <person name="Vargas-Isla R."/>
            <person name="Ushijima S."/>
            <person name="Smith C.A."/>
            <person name="Ahrendt S."/>
            <person name="Andreopoulos W."/>
            <person name="He G."/>
            <person name="Labutti K."/>
            <person name="Lipzen A."/>
            <person name="Ng V."/>
            <person name="Riley R."/>
            <person name="Sandor L."/>
            <person name="Barry K."/>
            <person name="Martinez A.T."/>
            <person name="Xiao Y."/>
            <person name="Gibbons J.G."/>
            <person name="Terashima K."/>
            <person name="Grigoriev I.V."/>
            <person name="Hibbett D.S."/>
        </authorList>
    </citation>
    <scope>NUCLEOTIDE SEQUENCE</scope>
    <source>
        <strain evidence="2">RHP3577 ss4</strain>
    </source>
</reference>
<name>A0ABQ8VYJ9_9AGAR</name>